<protein>
    <submittedName>
        <fullName evidence="1">2257_t:CDS:1</fullName>
    </submittedName>
</protein>
<gene>
    <name evidence="1" type="ORF">ACOLOM_LOCUS5217</name>
</gene>
<accession>A0ACA9M114</accession>
<evidence type="ECO:0000313" key="1">
    <source>
        <dbReference type="EMBL" id="CAG8560601.1"/>
    </source>
</evidence>
<reference evidence="1" key="1">
    <citation type="submission" date="2021-06" db="EMBL/GenBank/DDBJ databases">
        <authorList>
            <person name="Kallberg Y."/>
            <person name="Tangrot J."/>
            <person name="Rosling A."/>
        </authorList>
    </citation>
    <scope>NUCLEOTIDE SEQUENCE</scope>
    <source>
        <strain evidence="1">CL356</strain>
    </source>
</reference>
<dbReference type="Proteomes" id="UP000789525">
    <property type="component" value="Unassembled WGS sequence"/>
</dbReference>
<proteinExistence type="predicted"/>
<dbReference type="EMBL" id="CAJVPT010009325">
    <property type="protein sequence ID" value="CAG8560601.1"/>
    <property type="molecule type" value="Genomic_DNA"/>
</dbReference>
<evidence type="ECO:0000313" key="2">
    <source>
        <dbReference type="Proteomes" id="UP000789525"/>
    </source>
</evidence>
<comment type="caution">
    <text evidence="1">The sequence shown here is derived from an EMBL/GenBank/DDBJ whole genome shotgun (WGS) entry which is preliminary data.</text>
</comment>
<name>A0ACA9M114_9GLOM</name>
<sequence>METVPITNRRRFMDISPKQEEYIAQQAYRQIIEQYRRSLLPSWDSRTRFVKRVAEKLIGVSGMQGLNSFSPLHSVDLIRRLPFSRKCESEADYIGLLLMAQACYDPEEAIGMWERMNKYQKGVSQFLSTHPNPEYRMKNIRKWMPEALRKRAESDCVHQYDDFRKITDQFRPQWAAW</sequence>
<keyword evidence="2" id="KW-1185">Reference proteome</keyword>
<organism evidence="1 2">
    <name type="scientific">Acaulospora colombiana</name>
    <dbReference type="NCBI Taxonomy" id="27376"/>
    <lineage>
        <taxon>Eukaryota</taxon>
        <taxon>Fungi</taxon>
        <taxon>Fungi incertae sedis</taxon>
        <taxon>Mucoromycota</taxon>
        <taxon>Glomeromycotina</taxon>
        <taxon>Glomeromycetes</taxon>
        <taxon>Diversisporales</taxon>
        <taxon>Acaulosporaceae</taxon>
        <taxon>Acaulospora</taxon>
    </lineage>
</organism>